<feature type="transmembrane region" description="Helical" evidence="3">
    <location>
        <begin position="175"/>
        <end position="192"/>
    </location>
</feature>
<dbReference type="OrthoDB" id="412249at2759"/>
<dbReference type="Proteomes" id="UP000654075">
    <property type="component" value="Unassembled WGS sequence"/>
</dbReference>
<evidence type="ECO:0000256" key="2">
    <source>
        <dbReference type="SAM" id="MobiDB-lite"/>
    </source>
</evidence>
<feature type="compositionally biased region" description="Pro residues" evidence="2">
    <location>
        <begin position="276"/>
        <end position="291"/>
    </location>
</feature>
<evidence type="ECO:0000313" key="4">
    <source>
        <dbReference type="EMBL" id="CAE8598088.1"/>
    </source>
</evidence>
<evidence type="ECO:0000256" key="1">
    <source>
        <dbReference type="ARBA" id="ARBA00023172"/>
    </source>
</evidence>
<keyword evidence="1" id="KW-0233">DNA recombination</keyword>
<keyword evidence="5" id="KW-1185">Reference proteome</keyword>
<name>A0A813EAD6_POLGL</name>
<dbReference type="SUPFAM" id="SSF56349">
    <property type="entry name" value="DNA breaking-rejoining enzymes"/>
    <property type="match status" value="1"/>
</dbReference>
<dbReference type="GO" id="GO:0015074">
    <property type="term" value="P:DNA integration"/>
    <property type="evidence" value="ECO:0007669"/>
    <property type="project" value="InterPro"/>
</dbReference>
<feature type="region of interest" description="Disordered" evidence="2">
    <location>
        <begin position="223"/>
        <end position="249"/>
    </location>
</feature>
<feature type="non-terminal residue" evidence="4">
    <location>
        <position position="1575"/>
    </location>
</feature>
<feature type="region of interest" description="Disordered" evidence="2">
    <location>
        <begin position="270"/>
        <end position="302"/>
    </location>
</feature>
<keyword evidence="3" id="KW-0472">Membrane</keyword>
<sequence>MAKISSQARKSLREALGAREYPDTALSDKVIDSIIKSVRTGIQSQPDPQNLEQEMLFLSRAMSHPVFILKSITPNTLEFDEDEWSSLLWDVFCSATSRTLAANKYAKLADDEEAWHAMALNIEANQVLETPQVSAPGNIRFPWWTRRSAVVGALLLISLCFGFGWSYVESGRRRLQCLAACATFFILALIWYRNGLKGCCAQRAVTSIKPALTAEALQQHTQSSSKKKITFNDDQASARSSASSTIKKENESLKKQVEELLQHQELTNKHASAPEGAPPLPPPQGVPPGLPLPQQMSAGPSGLVAGLKHFAEGSFPDGPISGTASHSWTPAQAAASQEFVPLQSQAPGLHQAQHVYAPLALASTERVKSQAARLLAQLVMFAAASAIDVSWARKFWNYVDSELRVNGLESQSRAVLTGQGYVGEGTLSAPRVEELKKILKHLQESGGPAHGSGGELLLAQPMQIGNLHNSEAVKWHTQLPSDQQRAAPEIYRNMRASGASSTRDWLSQMVPQQARDNVHFVDLWSAATAIDFRLGQESTDQGLMHALATEDSLEISLRRLASYVYLRRSGDKSGALHMLAVKPPGSSVDIAPEWLVSSATPHSKVEYQREERVKTTNKQQASDKGGPKGGGGCGPKFLRSKTWKPKVRSGFPSVAELEAEANDGESILPLPFPDKPHKPISTSHTLRTRFTRRKEVWKIGASLVSLLNGLDQGTIVALQTRCLPRNQLSEKCKAAQMLALGGLLAEATSQARARRGLDLTGAQHEASILLVKTAVREDYHVKLTSSHAQVPMIASAIVEPSDDLFINMLEALPPEEKRFYSSESNVLDWNGKSNVIFKEIGAKYAFVGGDKAQYIAYLSRRDIPQDMWHWTKVSEVRAYAGISVVPKKQEGQQRKLLMQCAANYAWSDVRERSCLGMHGGAALARTHVPGDEWHIASCDEESAFTKVRTPRWMWAWVSGPPLVADEIWDLLPPCLKAQIHRHELVSPQYTRLAMGSSHSVYHGCTDEIWCDRQHCRRTGSTGESGYTAKRSEIRVLTVMLFFAGERRKEDIHDWLERMCRAAGIKLLIISIDLATDAAWDLSIPQTFHEIMVLIQEGLIDIVIGGPPCSTTSRARHNQQSPGPRPVRNRGVYFWGLPDLREWESIRVREANQLWLNFMCICESVSVRGGGHLWEHPADPEVDPLPSLWSTREMMQMEYRTGVLETTYTVSVKVLGPLAMSGQRPGLAGSLHGVSGMLAREHPGRTVARLGGELTGLKHPEREIIPTVPFTRLPQELFDGTVKWSDIQSGRWRYADHITLGSMTKGRSPSAALNYLLRKKAALCIASLLRLLLPWVESTKQPADLLSRIQWISVDPDEFDDLIVEFKNSPEHTVSKTQFELLIAGIEFYFPRFKHKLGWSHAVSAGWANAHVPKHADRLFPYSYWFYRKLITEAEMALGVVAGFTPHSARAGFASEGVSEGRSTAELREIGRWVSESSFKIYVDVITAAQVHTSMIMSGKQAAMVFTVANILQYFPDHCFSEVTSCHAAKGIQKADRRIVGLVAGHCQPKGANRKATSEERKNSHSAKSGTAKGRG</sequence>
<evidence type="ECO:0000256" key="3">
    <source>
        <dbReference type="SAM" id="Phobius"/>
    </source>
</evidence>
<keyword evidence="3" id="KW-0812">Transmembrane</keyword>
<dbReference type="GO" id="GO:0003677">
    <property type="term" value="F:DNA binding"/>
    <property type="evidence" value="ECO:0007669"/>
    <property type="project" value="InterPro"/>
</dbReference>
<reference evidence="4" key="1">
    <citation type="submission" date="2021-02" db="EMBL/GenBank/DDBJ databases">
        <authorList>
            <person name="Dougan E. K."/>
            <person name="Rhodes N."/>
            <person name="Thang M."/>
            <person name="Chan C."/>
        </authorList>
    </citation>
    <scope>NUCLEOTIDE SEQUENCE</scope>
</reference>
<dbReference type="Gene3D" id="1.10.443.10">
    <property type="entry name" value="Intergrase catalytic core"/>
    <property type="match status" value="1"/>
</dbReference>
<feature type="transmembrane region" description="Helical" evidence="3">
    <location>
        <begin position="149"/>
        <end position="168"/>
    </location>
</feature>
<comment type="caution">
    <text evidence="4">The sequence shown here is derived from an EMBL/GenBank/DDBJ whole genome shotgun (WGS) entry which is preliminary data.</text>
</comment>
<feature type="region of interest" description="Disordered" evidence="2">
    <location>
        <begin position="601"/>
        <end position="640"/>
    </location>
</feature>
<evidence type="ECO:0000313" key="5">
    <source>
        <dbReference type="Proteomes" id="UP000654075"/>
    </source>
</evidence>
<dbReference type="InterPro" id="IPR011010">
    <property type="entry name" value="DNA_brk_join_enz"/>
</dbReference>
<accession>A0A813EAD6</accession>
<feature type="compositionally biased region" description="Basic and acidic residues" evidence="2">
    <location>
        <begin position="603"/>
        <end position="614"/>
    </location>
</feature>
<gene>
    <name evidence="4" type="ORF">PGLA1383_LOCUS16502</name>
</gene>
<proteinExistence type="predicted"/>
<protein>
    <submittedName>
        <fullName evidence="4">Uncharacterized protein</fullName>
    </submittedName>
</protein>
<organism evidence="4 5">
    <name type="scientific">Polarella glacialis</name>
    <name type="common">Dinoflagellate</name>
    <dbReference type="NCBI Taxonomy" id="89957"/>
    <lineage>
        <taxon>Eukaryota</taxon>
        <taxon>Sar</taxon>
        <taxon>Alveolata</taxon>
        <taxon>Dinophyceae</taxon>
        <taxon>Suessiales</taxon>
        <taxon>Suessiaceae</taxon>
        <taxon>Polarella</taxon>
    </lineage>
</organism>
<dbReference type="EMBL" id="CAJNNV010010019">
    <property type="protein sequence ID" value="CAE8598088.1"/>
    <property type="molecule type" value="Genomic_DNA"/>
</dbReference>
<feature type="region of interest" description="Disordered" evidence="2">
    <location>
        <begin position="1548"/>
        <end position="1575"/>
    </location>
</feature>
<dbReference type="GO" id="GO:0006310">
    <property type="term" value="P:DNA recombination"/>
    <property type="evidence" value="ECO:0007669"/>
    <property type="project" value="UniProtKB-KW"/>
</dbReference>
<keyword evidence="3" id="KW-1133">Transmembrane helix</keyword>
<dbReference type="InterPro" id="IPR013762">
    <property type="entry name" value="Integrase-like_cat_sf"/>
</dbReference>